<evidence type="ECO:0000313" key="7">
    <source>
        <dbReference type="EMBL" id="PAV62886.1"/>
    </source>
</evidence>
<evidence type="ECO:0000256" key="3">
    <source>
        <dbReference type="ARBA" id="ARBA00022448"/>
    </source>
</evidence>
<dbReference type="PANTHER" id="PTHR11223:SF2">
    <property type="entry name" value="EXPORTIN-1"/>
    <property type="match status" value="1"/>
</dbReference>
<feature type="domain" description="Importin N-terminal" evidence="6">
    <location>
        <begin position="47"/>
        <end position="113"/>
    </location>
</feature>
<dbReference type="GO" id="GO:0031267">
    <property type="term" value="F:small GTPase binding"/>
    <property type="evidence" value="ECO:0007669"/>
    <property type="project" value="InterPro"/>
</dbReference>
<keyword evidence="5" id="KW-0539">Nucleus</keyword>
<dbReference type="Pfam" id="PF08767">
    <property type="entry name" value="CRM1_C"/>
    <property type="match status" value="1"/>
</dbReference>
<proteinExistence type="inferred from homology"/>
<dbReference type="GO" id="GO:0005049">
    <property type="term" value="F:nuclear export signal receptor activity"/>
    <property type="evidence" value="ECO:0007669"/>
    <property type="project" value="InterPro"/>
</dbReference>
<evidence type="ECO:0000256" key="4">
    <source>
        <dbReference type="ARBA" id="ARBA00022927"/>
    </source>
</evidence>
<dbReference type="AlphaFoldDB" id="A0A2A2JM76"/>
<dbReference type="SMART" id="SM01102">
    <property type="entry name" value="CRM1_C"/>
    <property type="match status" value="1"/>
</dbReference>
<dbReference type="InterPro" id="IPR041123">
    <property type="entry name" value="CRM1_repeat"/>
</dbReference>
<dbReference type="InterPro" id="IPR014877">
    <property type="entry name" value="XPO1_C_dom"/>
</dbReference>
<dbReference type="Proteomes" id="UP000218231">
    <property type="component" value="Unassembled WGS sequence"/>
</dbReference>
<dbReference type="SUPFAM" id="SSF48371">
    <property type="entry name" value="ARM repeat"/>
    <property type="match status" value="1"/>
</dbReference>
<keyword evidence="3" id="KW-0813">Transport</keyword>
<reference evidence="7 8" key="1">
    <citation type="journal article" date="2017" name="Curr. Biol.">
        <title>Genome architecture and evolution of a unichromosomal asexual nematode.</title>
        <authorList>
            <person name="Fradin H."/>
            <person name="Zegar C."/>
            <person name="Gutwein M."/>
            <person name="Lucas J."/>
            <person name="Kovtun M."/>
            <person name="Corcoran D."/>
            <person name="Baugh L.R."/>
            <person name="Kiontke K."/>
            <person name="Gunsalus K."/>
            <person name="Fitch D.H."/>
            <person name="Piano F."/>
        </authorList>
    </citation>
    <scope>NUCLEOTIDE SEQUENCE [LARGE SCALE GENOMIC DNA]</scope>
    <source>
        <strain evidence="7">PF1309</strain>
    </source>
</reference>
<dbReference type="OrthoDB" id="27218at2759"/>
<dbReference type="InterPro" id="IPR013598">
    <property type="entry name" value="Exportin-1/Importin-b-like"/>
</dbReference>
<dbReference type="InterPro" id="IPR016024">
    <property type="entry name" value="ARM-type_fold"/>
</dbReference>
<dbReference type="Pfam" id="PF03810">
    <property type="entry name" value="IBN_N"/>
    <property type="match status" value="1"/>
</dbReference>
<dbReference type="GO" id="GO:0000056">
    <property type="term" value="P:ribosomal small subunit export from nucleus"/>
    <property type="evidence" value="ECO:0007669"/>
    <property type="project" value="TreeGrafter"/>
</dbReference>
<dbReference type="InterPro" id="IPR011989">
    <property type="entry name" value="ARM-like"/>
</dbReference>
<dbReference type="STRING" id="2018661.A0A2A2JM76"/>
<protein>
    <recommendedName>
        <fullName evidence="6">Importin N-terminal domain-containing protein</fullName>
    </recommendedName>
</protein>
<dbReference type="Gene3D" id="1.25.10.10">
    <property type="entry name" value="Leucine-rich Repeat Variant"/>
    <property type="match status" value="1"/>
</dbReference>
<dbReference type="PANTHER" id="PTHR11223">
    <property type="entry name" value="EXPORTIN 1/5"/>
    <property type="match status" value="1"/>
</dbReference>
<dbReference type="Pfam" id="PF08389">
    <property type="entry name" value="Xpo1"/>
    <property type="match status" value="1"/>
</dbReference>
<comment type="caution">
    <text evidence="7">The sequence shown here is derived from an EMBL/GenBank/DDBJ whole genome shotgun (WGS) entry which is preliminary data.</text>
</comment>
<dbReference type="GO" id="GO:0006611">
    <property type="term" value="P:protein export from nucleus"/>
    <property type="evidence" value="ECO:0007669"/>
    <property type="project" value="InterPro"/>
</dbReference>
<evidence type="ECO:0000256" key="1">
    <source>
        <dbReference type="ARBA" id="ARBA00004123"/>
    </source>
</evidence>
<gene>
    <name evidence="7" type="ORF">WR25_23782</name>
</gene>
<dbReference type="InterPro" id="IPR040485">
    <property type="entry name" value="XPO1_repeat_3"/>
</dbReference>
<dbReference type="PROSITE" id="PS50166">
    <property type="entry name" value="IMPORTIN_B_NT"/>
    <property type="match status" value="1"/>
</dbReference>
<dbReference type="Pfam" id="PF18787">
    <property type="entry name" value="CRM1_repeat_3"/>
    <property type="match status" value="1"/>
</dbReference>
<dbReference type="GO" id="GO:0000055">
    <property type="term" value="P:ribosomal large subunit export from nucleus"/>
    <property type="evidence" value="ECO:0007669"/>
    <property type="project" value="TreeGrafter"/>
</dbReference>
<dbReference type="InterPro" id="IPR041235">
    <property type="entry name" value="Exp1_repeat_2"/>
</dbReference>
<accession>A0A2A2JM76</accession>
<evidence type="ECO:0000256" key="2">
    <source>
        <dbReference type="ARBA" id="ARBA00009466"/>
    </source>
</evidence>
<organism evidence="7 8">
    <name type="scientific">Diploscapter pachys</name>
    <dbReference type="NCBI Taxonomy" id="2018661"/>
    <lineage>
        <taxon>Eukaryota</taxon>
        <taxon>Metazoa</taxon>
        <taxon>Ecdysozoa</taxon>
        <taxon>Nematoda</taxon>
        <taxon>Chromadorea</taxon>
        <taxon>Rhabditida</taxon>
        <taxon>Rhabditina</taxon>
        <taxon>Rhabditomorpha</taxon>
        <taxon>Rhabditoidea</taxon>
        <taxon>Rhabditidae</taxon>
        <taxon>Diploscapter</taxon>
    </lineage>
</organism>
<evidence type="ECO:0000313" key="8">
    <source>
        <dbReference type="Proteomes" id="UP000218231"/>
    </source>
</evidence>
<dbReference type="FunFam" id="1.25.10.10:FF:000022">
    <property type="entry name" value="protein EXPORTIN 1A"/>
    <property type="match status" value="1"/>
</dbReference>
<evidence type="ECO:0000259" key="6">
    <source>
        <dbReference type="PROSITE" id="PS50166"/>
    </source>
</evidence>
<sequence>MTMVANPIQILEEAQKQFQEGDKLNVQLLDEVVKLMNTATGEAQRRANMILVELKQDPNSWLKVDAILEYSNLAESKYFALQILESVIQTRWKALPQDQRTGIKSFIVQYILKLSSSPMELQNNQLLLHKLNLVLVQIVKQDWPKNWPTFIMDIVESSKSNESVCINNMNILALLSEEVFDFGSQHLTQAKEMHLKKEFCGQFQDVFSLCITILEKCPANSIVAATLKTLHRFLSWIPVGYVFETNITQLLSENFLSLEVYRVVTLQCLTEISQIQVDHNSELYKMKLIQMFIATMTKIGEVFNGTVPDLAMAYKNGSDMDQKFISSLAQFLVAFFKEHMSIIEVEEGQTPCVPNIAEVHNYAMELLLAISQVDEVEIFKVCLDCWCTLTMELYRLSPFMSQTPTMFMFPSGANRYYHDSQILAPREHPRRKIYKQHLSKLRSIMISRMAKPEEVLVVENDQGEVIREIVKDTDSITLYKTMRETLVYLTHLDCGDTEAKMTERLTTQVNGSEFSWKNLNTLCWAVGSISGTMTEDGEKRFLVVVIRDLLGLCEQKRGKDNKAVIASNIMYVVGQYPRFLRAHWKFLKTVINKLFEFMHETHEGVQDMACDTFIKIAIKCKRHFVIVQVGETHPFIDDMLKELNSIICALTPPQVHVFYEAVGHIISAQIDPEIMEQLIEKLMKMPNDVWDDTIQKAGQNVDVLEDIEVIRNLLNILKTNVATCKSVGAPFITQLCRLYSDALSLYRLLSENISKAVMLNGEEVLKLPLIKAMKSVKREILIFISTWVSKSNDTKVVHENIVPPLFDAVLFDYQRNVPTAREPKVLSLLGIIVTHLGGLISDDVPRIMEAVFGCTLEMINKDLEAYPEHRTNFFQLLLSLITECFPKFLEMPAQDFQCVLDSVVWAFQHSMRNVAEIGLDILKTILAKIAEMEPEFSQAFYKTYYMQLMESVLAVVADSNQVHVAGLTYYAEILCALFRAAEFKIEVPLNDANPQQSNMDFVYEYIFNTFTQHFQNLTPDQVRVTIKGFFSYNTNVTQMRNHLRDFLVQMKEYSGEDTSDLFLEEREQAIKLAQQLKQVVPGMINPNEIVEEEDMR</sequence>
<dbReference type="InterPro" id="IPR001494">
    <property type="entry name" value="Importin-beta_N"/>
</dbReference>
<evidence type="ECO:0000256" key="5">
    <source>
        <dbReference type="ARBA" id="ARBA00023242"/>
    </source>
</evidence>
<dbReference type="GO" id="GO:0005634">
    <property type="term" value="C:nucleus"/>
    <property type="evidence" value="ECO:0007669"/>
    <property type="project" value="UniProtKB-SubCell"/>
</dbReference>
<dbReference type="SMART" id="SM00913">
    <property type="entry name" value="IBN_N"/>
    <property type="match status" value="1"/>
</dbReference>
<comment type="similarity">
    <text evidence="2">Belongs to the exportin family.</text>
</comment>
<dbReference type="InterPro" id="IPR045065">
    <property type="entry name" value="XPO1/5"/>
</dbReference>
<dbReference type="EMBL" id="LIAE01010340">
    <property type="protein sequence ID" value="PAV62886.1"/>
    <property type="molecule type" value="Genomic_DNA"/>
</dbReference>
<keyword evidence="8" id="KW-1185">Reference proteome</keyword>
<name>A0A2A2JM76_9BILA</name>
<dbReference type="GO" id="GO:0005737">
    <property type="term" value="C:cytoplasm"/>
    <property type="evidence" value="ECO:0007669"/>
    <property type="project" value="TreeGrafter"/>
</dbReference>
<dbReference type="Pfam" id="PF18784">
    <property type="entry name" value="CRM1_repeat_2"/>
    <property type="match status" value="1"/>
</dbReference>
<keyword evidence="4" id="KW-0653">Protein transport</keyword>
<comment type="subcellular location">
    <subcellularLocation>
        <location evidence="1">Nucleus</location>
    </subcellularLocation>
</comment>
<dbReference type="Pfam" id="PF18777">
    <property type="entry name" value="CRM1_repeat"/>
    <property type="match status" value="1"/>
</dbReference>